<sequence length="254" mass="28793">MTTTPSQEDALDDARPACHFDALPQEIICGIFGYIATTDGTHLARAALVCRQWRLVSQRFVLGRRLVVMPLAQKDVGCCASRWRCPIRWKIVDEPACRRCKARQRLFQRALECGDVDLLVWMWRFWPRLWLWLACEDHGEMCKPGREAIDLKMRAWSIAAGAGSVDCMRWLASVHWKRHAQDDRIVNAAARGGHSRALVFLHCATPSTRRCRALALAAVNEGKDGVQALDWLPVRRAVQPQDASVVLERARRTG</sequence>
<name>S4VZ89_9VIRU</name>
<dbReference type="KEGG" id="vg:16607470"/>
<organism evidence="2 3">
    <name type="scientific">Pandoravirus salinus</name>
    <dbReference type="NCBI Taxonomy" id="1349410"/>
    <lineage>
        <taxon>Viruses</taxon>
        <taxon>Pandoravirus</taxon>
    </lineage>
</organism>
<dbReference type="InterPro" id="IPR001810">
    <property type="entry name" value="F-box_dom"/>
</dbReference>
<dbReference type="RefSeq" id="YP_008438762.1">
    <property type="nucleotide sequence ID" value="NC_022098.1"/>
</dbReference>
<evidence type="ECO:0000313" key="3">
    <source>
        <dbReference type="Proteomes" id="UP000204584"/>
    </source>
</evidence>
<keyword evidence="3" id="KW-1185">Reference proteome</keyword>
<dbReference type="Proteomes" id="UP000204584">
    <property type="component" value="Segment"/>
</dbReference>
<dbReference type="EMBL" id="KC977571">
    <property type="protein sequence ID" value="AGO85683.1"/>
    <property type="molecule type" value="Genomic_DNA"/>
</dbReference>
<dbReference type="Gene3D" id="1.20.1280.50">
    <property type="match status" value="1"/>
</dbReference>
<evidence type="ECO:0000259" key="1">
    <source>
        <dbReference type="Pfam" id="PF12937"/>
    </source>
</evidence>
<accession>S4VZ89</accession>
<proteinExistence type="predicted"/>
<gene>
    <name evidence="2" type="ORF">psal_cds_1307</name>
</gene>
<dbReference type="SUPFAM" id="SSF81383">
    <property type="entry name" value="F-box domain"/>
    <property type="match status" value="1"/>
</dbReference>
<protein>
    <submittedName>
        <fullName evidence="2">F-box domain containing protein</fullName>
    </submittedName>
</protein>
<dbReference type="CDD" id="cd09917">
    <property type="entry name" value="F-box_SF"/>
    <property type="match status" value="1"/>
</dbReference>
<evidence type="ECO:0000313" key="2">
    <source>
        <dbReference type="EMBL" id="AGO85683.1"/>
    </source>
</evidence>
<dbReference type="InterPro" id="IPR036047">
    <property type="entry name" value="F-box-like_dom_sf"/>
</dbReference>
<reference evidence="2 3" key="1">
    <citation type="journal article" date="2013" name="Science">
        <title>Pandoraviruses: amoeba viruses with genomes up to 2.5 Mb reaching that of parasitic eukaryotes.</title>
        <authorList>
            <person name="Philippe N."/>
            <person name="Legendre M."/>
            <person name="Doutre G."/>
            <person name="Coute Y."/>
            <person name="Poirot O."/>
            <person name="Lescot M."/>
            <person name="Arslan D."/>
            <person name="Seltzer V."/>
            <person name="Bertaux L."/>
            <person name="Bruley C."/>
            <person name="Garin J."/>
            <person name="Claverie J.M."/>
            <person name="Abergel C."/>
        </authorList>
    </citation>
    <scope>NUCLEOTIDE SEQUENCE [LARGE SCALE GENOMIC DNA]</scope>
</reference>
<feature type="domain" description="F-box" evidence="1">
    <location>
        <begin position="20"/>
        <end position="65"/>
    </location>
</feature>
<dbReference type="Pfam" id="PF12937">
    <property type="entry name" value="F-box-like"/>
    <property type="match status" value="1"/>
</dbReference>
<dbReference type="GeneID" id="16607470"/>